<evidence type="ECO:0000313" key="3">
    <source>
        <dbReference type="Proteomes" id="UP001630127"/>
    </source>
</evidence>
<proteinExistence type="predicted"/>
<feature type="region of interest" description="Disordered" evidence="1">
    <location>
        <begin position="136"/>
        <end position="220"/>
    </location>
</feature>
<feature type="compositionally biased region" description="Basic residues" evidence="1">
    <location>
        <begin position="211"/>
        <end position="220"/>
    </location>
</feature>
<feature type="compositionally biased region" description="Basic and acidic residues" evidence="1">
    <location>
        <begin position="174"/>
        <end position="199"/>
    </location>
</feature>
<dbReference type="AlphaFoldDB" id="A0ABD2ZBV4"/>
<name>A0ABD2ZBV4_9GENT</name>
<feature type="region of interest" description="Disordered" evidence="1">
    <location>
        <begin position="98"/>
        <end position="123"/>
    </location>
</feature>
<reference evidence="2 3" key="1">
    <citation type="submission" date="2024-11" db="EMBL/GenBank/DDBJ databases">
        <title>A near-complete genome assembly of Cinchona calisaya.</title>
        <authorList>
            <person name="Lian D.C."/>
            <person name="Zhao X.W."/>
            <person name="Wei L."/>
        </authorList>
    </citation>
    <scope>NUCLEOTIDE SEQUENCE [LARGE SCALE GENOMIC DNA]</scope>
    <source>
        <tissue evidence="2">Nenye</tissue>
    </source>
</reference>
<evidence type="ECO:0000256" key="1">
    <source>
        <dbReference type="SAM" id="MobiDB-lite"/>
    </source>
</evidence>
<comment type="caution">
    <text evidence="2">The sequence shown here is derived from an EMBL/GenBank/DDBJ whole genome shotgun (WGS) entry which is preliminary data.</text>
</comment>
<dbReference type="EMBL" id="JBJUIK010000010">
    <property type="protein sequence ID" value="KAL3516959.1"/>
    <property type="molecule type" value="Genomic_DNA"/>
</dbReference>
<feature type="compositionally biased region" description="Basic and acidic residues" evidence="1">
    <location>
        <begin position="140"/>
        <end position="162"/>
    </location>
</feature>
<keyword evidence="3" id="KW-1185">Reference proteome</keyword>
<accession>A0ABD2ZBV4</accession>
<organism evidence="2 3">
    <name type="scientific">Cinchona calisaya</name>
    <dbReference type="NCBI Taxonomy" id="153742"/>
    <lineage>
        <taxon>Eukaryota</taxon>
        <taxon>Viridiplantae</taxon>
        <taxon>Streptophyta</taxon>
        <taxon>Embryophyta</taxon>
        <taxon>Tracheophyta</taxon>
        <taxon>Spermatophyta</taxon>
        <taxon>Magnoliopsida</taxon>
        <taxon>eudicotyledons</taxon>
        <taxon>Gunneridae</taxon>
        <taxon>Pentapetalae</taxon>
        <taxon>asterids</taxon>
        <taxon>lamiids</taxon>
        <taxon>Gentianales</taxon>
        <taxon>Rubiaceae</taxon>
        <taxon>Cinchonoideae</taxon>
        <taxon>Cinchoneae</taxon>
        <taxon>Cinchona</taxon>
    </lineage>
</organism>
<gene>
    <name evidence="2" type="ORF">ACH5RR_023861</name>
</gene>
<evidence type="ECO:0000313" key="2">
    <source>
        <dbReference type="EMBL" id="KAL3516959.1"/>
    </source>
</evidence>
<protein>
    <submittedName>
        <fullName evidence="2">Uncharacterized protein</fullName>
    </submittedName>
</protein>
<sequence>MERIGDGLDLQEEPHLATITTGAIFNQSFDSLKKTGKGVGGGESGDWGRWWGRRDGGFTYRLGEGDGSWDTVGIRGGIQNKEKLPSLAAVVVASNPRPSISKASESTKIHGIPPKIDKNEEKSSLARVVIASNPKPSISKRSESAKVHKPLVENDKNEEKSLKTSKLTFAESPAQKHDLKGDNKRSNVEADDVKAKSADDFQVDYAPPRTHPPHHNIKFN</sequence>
<dbReference type="Proteomes" id="UP001630127">
    <property type="component" value="Unassembled WGS sequence"/>
</dbReference>